<dbReference type="AlphaFoldDB" id="A0AAE0W5T1"/>
<keyword evidence="4" id="KW-1185">Reference proteome</keyword>
<dbReference type="Gene3D" id="2.30.42.10">
    <property type="match status" value="1"/>
</dbReference>
<evidence type="ECO:0000313" key="3">
    <source>
        <dbReference type="EMBL" id="KAK3602144.1"/>
    </source>
</evidence>
<keyword evidence="2" id="KW-0812">Transmembrane</keyword>
<name>A0AAE0W5T1_9BIVA</name>
<evidence type="ECO:0000256" key="2">
    <source>
        <dbReference type="SAM" id="Phobius"/>
    </source>
</evidence>
<proteinExistence type="predicted"/>
<feature type="compositionally biased region" description="Basic and acidic residues" evidence="1">
    <location>
        <begin position="226"/>
        <end position="242"/>
    </location>
</feature>
<dbReference type="SUPFAM" id="SSF50156">
    <property type="entry name" value="PDZ domain-like"/>
    <property type="match status" value="1"/>
</dbReference>
<keyword evidence="2" id="KW-0472">Membrane</keyword>
<keyword evidence="2" id="KW-1133">Transmembrane helix</keyword>
<evidence type="ECO:0000313" key="4">
    <source>
        <dbReference type="Proteomes" id="UP001195483"/>
    </source>
</evidence>
<dbReference type="EMBL" id="JAEAOA010002159">
    <property type="protein sequence ID" value="KAK3602144.1"/>
    <property type="molecule type" value="Genomic_DNA"/>
</dbReference>
<comment type="caution">
    <text evidence="3">The sequence shown here is derived from an EMBL/GenBank/DDBJ whole genome shotgun (WGS) entry which is preliminary data.</text>
</comment>
<feature type="transmembrane region" description="Helical" evidence="2">
    <location>
        <begin position="317"/>
        <end position="338"/>
    </location>
</feature>
<dbReference type="InterPro" id="IPR036034">
    <property type="entry name" value="PDZ_sf"/>
</dbReference>
<reference evidence="3" key="1">
    <citation type="journal article" date="2021" name="Genome Biol. Evol.">
        <title>A High-Quality Reference Genome for a Parasitic Bivalve with Doubly Uniparental Inheritance (Bivalvia: Unionida).</title>
        <authorList>
            <person name="Smith C.H."/>
        </authorList>
    </citation>
    <scope>NUCLEOTIDE SEQUENCE</scope>
    <source>
        <strain evidence="3">CHS0354</strain>
    </source>
</reference>
<organism evidence="3 4">
    <name type="scientific">Potamilus streckersoni</name>
    <dbReference type="NCBI Taxonomy" id="2493646"/>
    <lineage>
        <taxon>Eukaryota</taxon>
        <taxon>Metazoa</taxon>
        <taxon>Spiralia</taxon>
        <taxon>Lophotrochozoa</taxon>
        <taxon>Mollusca</taxon>
        <taxon>Bivalvia</taxon>
        <taxon>Autobranchia</taxon>
        <taxon>Heteroconchia</taxon>
        <taxon>Palaeoheterodonta</taxon>
        <taxon>Unionida</taxon>
        <taxon>Unionoidea</taxon>
        <taxon>Unionidae</taxon>
        <taxon>Ambleminae</taxon>
        <taxon>Lampsilini</taxon>
        <taxon>Potamilus</taxon>
    </lineage>
</organism>
<feature type="region of interest" description="Disordered" evidence="1">
    <location>
        <begin position="224"/>
        <end position="243"/>
    </location>
</feature>
<gene>
    <name evidence="3" type="ORF">CHS0354_036885</name>
</gene>
<evidence type="ECO:0000256" key="1">
    <source>
        <dbReference type="SAM" id="MobiDB-lite"/>
    </source>
</evidence>
<sequence>MDEVDGALYKVSGRIIKSEEGTNPANIPLLRPKTLSENTPNDQEYPDAPNPWGVSSQDDESLLSSSDLSDDDKHIKKQYKKKIQQYKRPLKFKSRDNQLYVNGKTRVCQIRTFTYYYEDKKLKQHYIIRIEGSTDITGDTGLRPHDEIISVNGIQLEGMKQKVIIKRMSKIKPGPSGLIHLKLEIRRWKDENNSSVGSTWQDKNTGPVRSTIATICLDLQLQPEGGRGESTVRSKEEAKENDQALPKGNVINIKLEPPGKACIKVLASEGLYLLASNNGNISVGLLDKTDSGNERIAEFYITPFQGYDNSAMPDVRWVFGYIIHLVVNGVIMYMTSCFSNGNNRLVFRHLGDIDENFKNSPDERFFLVHKDGDKTILESMLYRDKCVHFDAASNTLNLQTLNMKQIGGMSDDTCGEFLLDIFRIDITFFNQLIRKVNESMSCLLPLRTTDQ</sequence>
<accession>A0AAE0W5T1</accession>
<reference evidence="3" key="3">
    <citation type="submission" date="2023-05" db="EMBL/GenBank/DDBJ databases">
        <authorList>
            <person name="Smith C.H."/>
        </authorList>
    </citation>
    <scope>NUCLEOTIDE SEQUENCE</scope>
    <source>
        <strain evidence="3">CHS0354</strain>
        <tissue evidence="3">Mantle</tissue>
    </source>
</reference>
<dbReference type="Proteomes" id="UP001195483">
    <property type="component" value="Unassembled WGS sequence"/>
</dbReference>
<feature type="region of interest" description="Disordered" evidence="1">
    <location>
        <begin position="20"/>
        <end position="75"/>
    </location>
</feature>
<protein>
    <recommendedName>
        <fullName evidence="5">PDZ domain-containing protein</fullName>
    </recommendedName>
</protein>
<evidence type="ECO:0008006" key="5">
    <source>
        <dbReference type="Google" id="ProtNLM"/>
    </source>
</evidence>
<reference evidence="3" key="2">
    <citation type="journal article" date="2021" name="Genome Biol. Evol.">
        <title>Developing a high-quality reference genome for a parasitic bivalve with doubly uniparental inheritance (Bivalvia: Unionida).</title>
        <authorList>
            <person name="Smith C.H."/>
        </authorList>
    </citation>
    <scope>NUCLEOTIDE SEQUENCE</scope>
    <source>
        <strain evidence="3">CHS0354</strain>
        <tissue evidence="3">Mantle</tissue>
    </source>
</reference>